<dbReference type="Proteomes" id="UP001281003">
    <property type="component" value="Unassembled WGS sequence"/>
</dbReference>
<comment type="caution">
    <text evidence="3">The sequence shown here is derived from an EMBL/GenBank/DDBJ whole genome shotgun (WGS) entry which is preliminary data.</text>
</comment>
<dbReference type="AlphaFoldDB" id="A0AAE0PMA2"/>
<feature type="compositionally biased region" description="Low complexity" evidence="1">
    <location>
        <begin position="281"/>
        <end position="296"/>
    </location>
</feature>
<accession>A0AAE0PMA2</accession>
<feature type="transmembrane region" description="Helical" evidence="2">
    <location>
        <begin position="556"/>
        <end position="579"/>
    </location>
</feature>
<protein>
    <submittedName>
        <fullName evidence="3">Uncharacterized protein</fullName>
    </submittedName>
</protein>
<dbReference type="PANTHER" id="PTHR37048">
    <property type="entry name" value="QUESTIONABLE PROTEIN"/>
    <property type="match status" value="1"/>
</dbReference>
<name>A0AAE0PMA2_SORBR</name>
<evidence type="ECO:0000256" key="1">
    <source>
        <dbReference type="SAM" id="MobiDB-lite"/>
    </source>
</evidence>
<feature type="region of interest" description="Disordered" evidence="1">
    <location>
        <begin position="1"/>
        <end position="33"/>
    </location>
</feature>
<organism evidence="3 4">
    <name type="scientific">Sordaria brevicollis</name>
    <dbReference type="NCBI Taxonomy" id="83679"/>
    <lineage>
        <taxon>Eukaryota</taxon>
        <taxon>Fungi</taxon>
        <taxon>Dikarya</taxon>
        <taxon>Ascomycota</taxon>
        <taxon>Pezizomycotina</taxon>
        <taxon>Sordariomycetes</taxon>
        <taxon>Sordariomycetidae</taxon>
        <taxon>Sordariales</taxon>
        <taxon>Sordariaceae</taxon>
        <taxon>Sordaria</taxon>
    </lineage>
</organism>
<dbReference type="EMBL" id="JAUTDP010000001">
    <property type="protein sequence ID" value="KAK3402507.1"/>
    <property type="molecule type" value="Genomic_DNA"/>
</dbReference>
<feature type="compositionally biased region" description="Basic residues" evidence="1">
    <location>
        <begin position="1"/>
        <end position="16"/>
    </location>
</feature>
<evidence type="ECO:0000313" key="4">
    <source>
        <dbReference type="Proteomes" id="UP001281003"/>
    </source>
</evidence>
<evidence type="ECO:0000313" key="3">
    <source>
        <dbReference type="EMBL" id="KAK3402507.1"/>
    </source>
</evidence>
<reference evidence="3" key="2">
    <citation type="submission" date="2023-07" db="EMBL/GenBank/DDBJ databases">
        <authorList>
            <consortium name="Lawrence Berkeley National Laboratory"/>
            <person name="Haridas S."/>
            <person name="Hensen N."/>
            <person name="Bonometti L."/>
            <person name="Westerberg I."/>
            <person name="Brannstrom I.O."/>
            <person name="Guillou S."/>
            <person name="Cros-Aarteil S."/>
            <person name="Calhoun S."/>
            <person name="Kuo A."/>
            <person name="Mondo S."/>
            <person name="Pangilinan J."/>
            <person name="Riley R."/>
            <person name="LaButti K."/>
            <person name="Andreopoulos B."/>
            <person name="Lipzen A."/>
            <person name="Chen C."/>
            <person name="Yanf M."/>
            <person name="Daum C."/>
            <person name="Ng V."/>
            <person name="Clum A."/>
            <person name="Steindorff A."/>
            <person name="Ohm R."/>
            <person name="Martin F."/>
            <person name="Silar P."/>
            <person name="Natvig D."/>
            <person name="Lalanne C."/>
            <person name="Gautier V."/>
            <person name="Ament-velasquez S.L."/>
            <person name="Kruys A."/>
            <person name="Hutchinson M.I."/>
            <person name="Powell A.J."/>
            <person name="Barry K."/>
            <person name="Miller A.N."/>
            <person name="Grigoriev I.V."/>
            <person name="Debuchy R."/>
            <person name="Gladieux P."/>
            <person name="Thoren M.H."/>
            <person name="Johannesson H."/>
        </authorList>
    </citation>
    <scope>NUCLEOTIDE SEQUENCE</scope>
    <source>
        <strain evidence="3">FGSC 1904</strain>
    </source>
</reference>
<proteinExistence type="predicted"/>
<dbReference type="PANTHER" id="PTHR37048:SF2">
    <property type="entry name" value="QUESTIONABLE PROTEIN"/>
    <property type="match status" value="1"/>
</dbReference>
<keyword evidence="2" id="KW-0812">Transmembrane</keyword>
<evidence type="ECO:0000256" key="2">
    <source>
        <dbReference type="SAM" id="Phobius"/>
    </source>
</evidence>
<sequence>MPPSRRAAKKKRRSQALRHAAPTKVTKPPPDLGGRIMWLPKLAELSTPSGLPDSCHDHPVIILSPKPLPNNEVVILMITSFGGKDLVTRHKHNHERRKRAHYLPIEPSPAHPDDPDKNVVLKLAGGGAVLRKNSWVNTETQYRVGFSLLRNYERRSGKLFVLLPESYRRLVDFVGFGDDEVVAGPSRSGLSQPKAEVEVEADVEAEGPVRQTVTPPLTPELEPAVVPELMQVPVVRVSQVDDMERETAHDSDSDTTIVAGDDWESYRTRSQQSRDQQAYYPASPAVSVPPSRSPMPQATRQATNERTSLLHPQPQAITSGHQQQAEPRAKPHGQATTSPILTGYGTLPSSTSRPTNPTLPTSITTEIANLRIRARLTDRITTLQRRRPKHTWYSQLSLPLRPDFVFFGTSSPEARARAREFSRGVAILRSRTGWFDRSSSTARFLRGGQGGSGSGSGGGQYEGMMTRCQARDVEWGIRREMEDELARVARLAPCRQEGESEVKRGQRGMSMLATGVLVFVILLVQATVLAGVVWSVVHFGLDEAVTEWVAKASGNVVGWVTVAAGHVVEWVTVAAGNVVDAFWAVVEFVEWLLEVIFGVLVWLFVIGLLASFCCGGG</sequence>
<feature type="transmembrane region" description="Helical" evidence="2">
    <location>
        <begin position="591"/>
        <end position="612"/>
    </location>
</feature>
<gene>
    <name evidence="3" type="ORF">B0T20DRAFT_485102</name>
</gene>
<keyword evidence="2" id="KW-0472">Membrane</keyword>
<feature type="region of interest" description="Disordered" evidence="1">
    <location>
        <begin position="243"/>
        <end position="304"/>
    </location>
</feature>
<reference evidence="3" key="1">
    <citation type="journal article" date="2023" name="Mol. Phylogenet. Evol.">
        <title>Genome-scale phylogeny and comparative genomics of the fungal order Sordariales.</title>
        <authorList>
            <person name="Hensen N."/>
            <person name="Bonometti L."/>
            <person name="Westerberg I."/>
            <person name="Brannstrom I.O."/>
            <person name="Guillou S."/>
            <person name="Cros-Aarteil S."/>
            <person name="Calhoun S."/>
            <person name="Haridas S."/>
            <person name="Kuo A."/>
            <person name="Mondo S."/>
            <person name="Pangilinan J."/>
            <person name="Riley R."/>
            <person name="LaButti K."/>
            <person name="Andreopoulos B."/>
            <person name="Lipzen A."/>
            <person name="Chen C."/>
            <person name="Yan M."/>
            <person name="Daum C."/>
            <person name="Ng V."/>
            <person name="Clum A."/>
            <person name="Steindorff A."/>
            <person name="Ohm R.A."/>
            <person name="Martin F."/>
            <person name="Silar P."/>
            <person name="Natvig D.O."/>
            <person name="Lalanne C."/>
            <person name="Gautier V."/>
            <person name="Ament-Velasquez S.L."/>
            <person name="Kruys A."/>
            <person name="Hutchinson M.I."/>
            <person name="Powell A.J."/>
            <person name="Barry K."/>
            <person name="Miller A.N."/>
            <person name="Grigoriev I.V."/>
            <person name="Debuchy R."/>
            <person name="Gladieux P."/>
            <person name="Hiltunen Thoren M."/>
            <person name="Johannesson H."/>
        </authorList>
    </citation>
    <scope>NUCLEOTIDE SEQUENCE</scope>
    <source>
        <strain evidence="3">FGSC 1904</strain>
    </source>
</reference>
<feature type="transmembrane region" description="Helical" evidence="2">
    <location>
        <begin position="512"/>
        <end position="536"/>
    </location>
</feature>
<feature type="region of interest" description="Disordered" evidence="1">
    <location>
        <begin position="317"/>
        <end position="339"/>
    </location>
</feature>
<keyword evidence="4" id="KW-1185">Reference proteome</keyword>
<keyword evidence="2" id="KW-1133">Transmembrane helix</keyword>